<dbReference type="PANTHER" id="PTHR36305:SF1">
    <property type="entry name" value="PHOSPHATIDYLGLYCEROPHOSPHATASE A"/>
    <property type="match status" value="1"/>
</dbReference>
<gene>
    <name evidence="3" type="ORF">BD749_0920</name>
</gene>
<feature type="transmembrane region" description="Helical" evidence="1">
    <location>
        <begin position="83"/>
        <end position="106"/>
    </location>
</feature>
<dbReference type="RefSeq" id="WP_101443156.1">
    <property type="nucleotide sequence ID" value="NZ_PJMU01000001.1"/>
</dbReference>
<evidence type="ECO:0000313" key="4">
    <source>
        <dbReference type="Proteomes" id="UP000233782"/>
    </source>
</evidence>
<feature type="transmembrane region" description="Helical" evidence="1">
    <location>
        <begin position="127"/>
        <end position="147"/>
    </location>
</feature>
<keyword evidence="4" id="KW-1185">Reference proteome</keyword>
<keyword evidence="1" id="KW-1133">Transmembrane helix</keyword>
<comment type="caution">
    <text evidence="3">The sequence shown here is derived from an EMBL/GenBank/DDBJ whole genome shotgun (WGS) entry which is preliminary data.</text>
</comment>
<dbReference type="SUPFAM" id="SSF101307">
    <property type="entry name" value="YutG-like"/>
    <property type="match status" value="1"/>
</dbReference>
<evidence type="ECO:0000259" key="2">
    <source>
        <dbReference type="Pfam" id="PF04608"/>
    </source>
</evidence>
<dbReference type="CDD" id="cd06971">
    <property type="entry name" value="PgpA"/>
    <property type="match status" value="1"/>
</dbReference>
<dbReference type="EMBL" id="PJMU01000001">
    <property type="protein sequence ID" value="PKV75972.1"/>
    <property type="molecule type" value="Genomic_DNA"/>
</dbReference>
<dbReference type="GO" id="GO:0008962">
    <property type="term" value="F:phosphatidylglycerophosphatase activity"/>
    <property type="evidence" value="ECO:0007669"/>
    <property type="project" value="InterPro"/>
</dbReference>
<dbReference type="AlphaFoldDB" id="A0A2N3V2W3"/>
<organism evidence="3 4">
    <name type="scientific">Pontibacter ramchanderi</name>
    <dbReference type="NCBI Taxonomy" id="1179743"/>
    <lineage>
        <taxon>Bacteria</taxon>
        <taxon>Pseudomonadati</taxon>
        <taxon>Bacteroidota</taxon>
        <taxon>Cytophagia</taxon>
        <taxon>Cytophagales</taxon>
        <taxon>Hymenobacteraceae</taxon>
        <taxon>Pontibacter</taxon>
    </lineage>
</organism>
<dbReference type="Gene3D" id="1.10.3760.10">
    <property type="entry name" value="PgpA-like"/>
    <property type="match status" value="1"/>
</dbReference>
<proteinExistence type="predicted"/>
<protein>
    <submittedName>
        <fullName evidence="3">Phosphatidylglycerophosphatase A</fullName>
    </submittedName>
</protein>
<dbReference type="InterPro" id="IPR026037">
    <property type="entry name" value="PgpA"/>
</dbReference>
<feature type="domain" description="YutG/PgpA" evidence="2">
    <location>
        <begin position="8"/>
        <end position="147"/>
    </location>
</feature>
<name>A0A2N3V2W3_9BACT</name>
<dbReference type="PIRSF" id="PIRSF006162">
    <property type="entry name" value="PgpA"/>
    <property type="match status" value="1"/>
</dbReference>
<accession>A0A2N3V2W3</accession>
<sequence length="148" mass="16022">MIRVHKLVSTSLGIGYMGKGGGTVAAVATCLCLYALHLAGGDQLVTWLPLATVLLTVLGIWSANELEPHWGKDDKKVVIDEVAGMLITMLFIPVTLSSLLVGLVLFRFFDIVKPLYIRKLEKVRGGLGVMLDDVVAGVYANIILQLLF</sequence>
<dbReference type="PANTHER" id="PTHR36305">
    <property type="entry name" value="PHOSPHATIDYLGLYCEROPHOSPHATASE A"/>
    <property type="match status" value="1"/>
</dbReference>
<reference evidence="3 4" key="1">
    <citation type="submission" date="2017-12" db="EMBL/GenBank/DDBJ databases">
        <title>Genomic Encyclopedia of Type Strains, Phase III (KMG-III): the genomes of soil and plant-associated and newly described type strains.</title>
        <authorList>
            <person name="Whitman W."/>
        </authorList>
    </citation>
    <scope>NUCLEOTIDE SEQUENCE [LARGE SCALE GENOMIC DNA]</scope>
    <source>
        <strain evidence="3 4">LP43</strain>
    </source>
</reference>
<evidence type="ECO:0000256" key="1">
    <source>
        <dbReference type="SAM" id="Phobius"/>
    </source>
</evidence>
<keyword evidence="1" id="KW-0812">Transmembrane</keyword>
<dbReference type="InterPro" id="IPR007686">
    <property type="entry name" value="YutG/PgpA"/>
</dbReference>
<evidence type="ECO:0000313" key="3">
    <source>
        <dbReference type="EMBL" id="PKV75972.1"/>
    </source>
</evidence>
<keyword evidence="1" id="KW-0472">Membrane</keyword>
<feature type="transmembrane region" description="Helical" evidence="1">
    <location>
        <begin position="44"/>
        <end position="63"/>
    </location>
</feature>
<dbReference type="Proteomes" id="UP000233782">
    <property type="component" value="Unassembled WGS sequence"/>
</dbReference>
<dbReference type="Pfam" id="PF04608">
    <property type="entry name" value="PgpA"/>
    <property type="match status" value="1"/>
</dbReference>
<feature type="transmembrane region" description="Helical" evidence="1">
    <location>
        <begin position="20"/>
        <end position="37"/>
    </location>
</feature>
<dbReference type="GO" id="GO:0006629">
    <property type="term" value="P:lipid metabolic process"/>
    <property type="evidence" value="ECO:0007669"/>
    <property type="project" value="InterPro"/>
</dbReference>
<dbReference type="OrthoDB" id="9804091at2"/>
<dbReference type="InterPro" id="IPR036681">
    <property type="entry name" value="PgpA-like_sf"/>
</dbReference>